<reference evidence="1 2" key="1">
    <citation type="submission" date="2024-07" db="EMBL/GenBank/DDBJ databases">
        <title>Section-level genome sequencing and comparative genomics of Aspergillus sections Usti and Cavernicolus.</title>
        <authorList>
            <consortium name="Lawrence Berkeley National Laboratory"/>
            <person name="Nybo J.L."/>
            <person name="Vesth T.C."/>
            <person name="Theobald S."/>
            <person name="Frisvad J.C."/>
            <person name="Larsen T.O."/>
            <person name="Kjaerboelling I."/>
            <person name="Rothschild-Mancinelli K."/>
            <person name="Lyhne E.K."/>
            <person name="Kogle M.E."/>
            <person name="Barry K."/>
            <person name="Clum A."/>
            <person name="Na H."/>
            <person name="Ledsgaard L."/>
            <person name="Lin J."/>
            <person name="Lipzen A."/>
            <person name="Kuo A."/>
            <person name="Riley R."/>
            <person name="Mondo S."/>
            <person name="Labutti K."/>
            <person name="Haridas S."/>
            <person name="Pangalinan J."/>
            <person name="Salamov A.A."/>
            <person name="Simmons B.A."/>
            <person name="Magnuson J.K."/>
            <person name="Chen J."/>
            <person name="Drula E."/>
            <person name="Henrissat B."/>
            <person name="Wiebenga A."/>
            <person name="Lubbers R.J."/>
            <person name="Gomes A.C."/>
            <person name="Macurrencykelacurrency M.R."/>
            <person name="Stajich J."/>
            <person name="Grigoriev I.V."/>
            <person name="Mortensen U.H."/>
            <person name="De Vries R.P."/>
            <person name="Baker S.E."/>
            <person name="Andersen M.R."/>
        </authorList>
    </citation>
    <scope>NUCLEOTIDE SEQUENCE [LARGE SCALE GENOMIC DNA]</scope>
    <source>
        <strain evidence="1 2">CBS 449.75</strain>
    </source>
</reference>
<evidence type="ECO:0000313" key="2">
    <source>
        <dbReference type="Proteomes" id="UP001610432"/>
    </source>
</evidence>
<keyword evidence="2" id="KW-1185">Reference proteome</keyword>
<dbReference type="Gene3D" id="3.40.50.10860">
    <property type="entry name" value="Leucine Dehydrogenase, chain A, domain 1"/>
    <property type="match status" value="1"/>
</dbReference>
<dbReference type="EMBL" id="JBFXLQ010000028">
    <property type="protein sequence ID" value="KAL2865917.1"/>
    <property type="molecule type" value="Genomic_DNA"/>
</dbReference>
<proteinExistence type="predicted"/>
<gene>
    <name evidence="1" type="ORF">BJX67DRAFT_149190</name>
</gene>
<accession>A0ABR4LR84</accession>
<name>A0ABR4LR84_9EURO</name>
<dbReference type="GeneID" id="98139837"/>
<protein>
    <submittedName>
        <fullName evidence="1">Uncharacterized protein</fullName>
    </submittedName>
</protein>
<dbReference type="Proteomes" id="UP001610432">
    <property type="component" value="Unassembled WGS sequence"/>
</dbReference>
<dbReference type="RefSeq" id="XP_070884896.1">
    <property type="nucleotide sequence ID" value="XM_071024765.1"/>
</dbReference>
<dbReference type="InterPro" id="IPR046346">
    <property type="entry name" value="Aminoacid_DH-like_N_sf"/>
</dbReference>
<organism evidence="1 2">
    <name type="scientific">Aspergillus lucknowensis</name>
    <dbReference type="NCBI Taxonomy" id="176173"/>
    <lineage>
        <taxon>Eukaryota</taxon>
        <taxon>Fungi</taxon>
        <taxon>Dikarya</taxon>
        <taxon>Ascomycota</taxon>
        <taxon>Pezizomycotina</taxon>
        <taxon>Eurotiomycetes</taxon>
        <taxon>Eurotiomycetidae</taxon>
        <taxon>Eurotiales</taxon>
        <taxon>Aspergillaceae</taxon>
        <taxon>Aspergillus</taxon>
        <taxon>Aspergillus subgen. Nidulantes</taxon>
    </lineage>
</organism>
<comment type="caution">
    <text evidence="1">The sequence shown here is derived from an EMBL/GenBank/DDBJ whole genome shotgun (WGS) entry which is preliminary data.</text>
</comment>
<dbReference type="SUPFAM" id="SSF53223">
    <property type="entry name" value="Aminoacid dehydrogenase-like, N-terminal domain"/>
    <property type="match status" value="1"/>
</dbReference>
<evidence type="ECO:0000313" key="1">
    <source>
        <dbReference type="EMBL" id="KAL2865917.1"/>
    </source>
</evidence>
<sequence>MHNETYPTCCQTHYYNILQLGNISHTHTPRDDGSLGGSAVSLPHETAILSFLDQISSCARDIKSANIVLMTGIASRMKMKWWLERVTIQTTLEFLNAPSANPLPAQS</sequence>